<dbReference type="PRINTS" id="PR00171">
    <property type="entry name" value="SUGRTRNSPORT"/>
</dbReference>
<evidence type="ECO:0000256" key="4">
    <source>
        <dbReference type="ARBA" id="ARBA00022692"/>
    </source>
</evidence>
<keyword evidence="10" id="KW-1185">Reference proteome</keyword>
<dbReference type="Gene3D" id="1.20.1250.20">
    <property type="entry name" value="MFS general substrate transporter like domains"/>
    <property type="match status" value="4"/>
</dbReference>
<feature type="transmembrane region" description="Helical" evidence="7">
    <location>
        <begin position="85"/>
        <end position="110"/>
    </location>
</feature>
<evidence type="ECO:0000313" key="9">
    <source>
        <dbReference type="EMBL" id="KAK8382803.1"/>
    </source>
</evidence>
<evidence type="ECO:0000259" key="8">
    <source>
        <dbReference type="PROSITE" id="PS50850"/>
    </source>
</evidence>
<feature type="transmembrane region" description="Helical" evidence="7">
    <location>
        <begin position="272"/>
        <end position="294"/>
    </location>
</feature>
<keyword evidence="3" id="KW-0813">Transport</keyword>
<dbReference type="GO" id="GO:0016324">
    <property type="term" value="C:apical plasma membrane"/>
    <property type="evidence" value="ECO:0007669"/>
    <property type="project" value="TreeGrafter"/>
</dbReference>
<evidence type="ECO:0000256" key="3">
    <source>
        <dbReference type="ARBA" id="ARBA00022448"/>
    </source>
</evidence>
<dbReference type="Proteomes" id="UP001487740">
    <property type="component" value="Unassembled WGS sequence"/>
</dbReference>
<accession>A0AAW0T6G0</accession>
<evidence type="ECO:0000256" key="2">
    <source>
        <dbReference type="ARBA" id="ARBA00010992"/>
    </source>
</evidence>
<feature type="transmembrane region" description="Helical" evidence="7">
    <location>
        <begin position="410"/>
        <end position="429"/>
    </location>
</feature>
<dbReference type="InterPro" id="IPR005828">
    <property type="entry name" value="MFS_sugar_transport-like"/>
</dbReference>
<reference evidence="9 10" key="1">
    <citation type="submission" date="2023-03" db="EMBL/GenBank/DDBJ databases">
        <title>High-quality genome of Scylla paramamosain provides insights in environmental adaptation.</title>
        <authorList>
            <person name="Zhang L."/>
        </authorList>
    </citation>
    <scope>NUCLEOTIDE SEQUENCE [LARGE SCALE GENOMIC DNA]</scope>
    <source>
        <strain evidence="9">LZ_2023a</strain>
        <tissue evidence="9">Muscle</tissue>
    </source>
</reference>
<comment type="subcellular location">
    <subcellularLocation>
        <location evidence="1">Membrane</location>
        <topology evidence="1">Multi-pass membrane protein</topology>
    </subcellularLocation>
</comment>
<dbReference type="InterPro" id="IPR050814">
    <property type="entry name" value="Myo-inositol_Transporter"/>
</dbReference>
<evidence type="ECO:0000256" key="7">
    <source>
        <dbReference type="SAM" id="Phobius"/>
    </source>
</evidence>
<evidence type="ECO:0000256" key="1">
    <source>
        <dbReference type="ARBA" id="ARBA00004141"/>
    </source>
</evidence>
<keyword evidence="6 7" id="KW-0472">Membrane</keyword>
<feature type="transmembrane region" description="Helical" evidence="7">
    <location>
        <begin position="150"/>
        <end position="172"/>
    </location>
</feature>
<name>A0AAW0T6G0_SCYPA</name>
<dbReference type="InterPro" id="IPR036259">
    <property type="entry name" value="MFS_trans_sf"/>
</dbReference>
<keyword evidence="5 7" id="KW-1133">Transmembrane helix</keyword>
<evidence type="ECO:0000256" key="5">
    <source>
        <dbReference type="ARBA" id="ARBA00022989"/>
    </source>
</evidence>
<dbReference type="SUPFAM" id="SSF103473">
    <property type="entry name" value="MFS general substrate transporter"/>
    <property type="match status" value="1"/>
</dbReference>
<sequence length="512" mass="55647">MMRHCCATMDDSVPLLSPTTEGSTMGEVSATKSLPAAIYFLILLSAIGGFLFGYDTGVVSGAMILVREDFKLSIEWHELIVSATIAAAMMAALVAGPASGFASMAVPVYLSEVSPVELRGRITVVNNIFITGGQVISAVVSGIFSEVTMGWRYMLGLAGLPALLQLIGSAFMPESPRWLISRGRDAEAMKVLEKIRPKDADLINEIEVMKAALAEDTNQRGLREVLSSAPVRQALLVGSLLQLFQQISGINTVMYYSASIITMAGITDKSLAIWLSAATSSMNFFGTFLGLWLVERLGRRSLTLGSLLGTMLSLFVMALTFQMAYINSPKVTFPNSDSHECFADSCGVCTSKSSCGYCFMGDQNDILNSTCLATDETSYNEMSVTGWCSNSTLINDGQVTFAYDWCPYKYAWLCIMGLAIYLLCFSPGMGPMPWTINSEIYPGWARATCTSITTSINWTANLVVSLTFLTLTELLLKHGTALIASFVISQGKTRIGIFSCHVINFFCYFYHI</sequence>
<dbReference type="InterPro" id="IPR003663">
    <property type="entry name" value="Sugar/inositol_transpt"/>
</dbReference>
<evidence type="ECO:0000313" key="10">
    <source>
        <dbReference type="Proteomes" id="UP001487740"/>
    </source>
</evidence>
<gene>
    <name evidence="9" type="ORF">O3P69_011385</name>
</gene>
<dbReference type="PANTHER" id="PTHR48020:SF12">
    <property type="entry name" value="PROTON MYO-INOSITOL COTRANSPORTER"/>
    <property type="match status" value="1"/>
</dbReference>
<evidence type="ECO:0000256" key="6">
    <source>
        <dbReference type="ARBA" id="ARBA00023136"/>
    </source>
</evidence>
<dbReference type="InterPro" id="IPR005829">
    <property type="entry name" value="Sugar_transporter_CS"/>
</dbReference>
<feature type="transmembrane region" description="Helical" evidence="7">
    <location>
        <begin position="38"/>
        <end position="65"/>
    </location>
</feature>
<protein>
    <recommendedName>
        <fullName evidence="8">Major facilitator superfamily (MFS) profile domain-containing protein</fullName>
    </recommendedName>
</protein>
<feature type="transmembrane region" description="Helical" evidence="7">
    <location>
        <begin position="122"/>
        <end position="144"/>
    </location>
</feature>
<feature type="domain" description="Major facilitator superfamily (MFS) profile" evidence="8">
    <location>
        <begin position="1"/>
        <end position="512"/>
    </location>
</feature>
<feature type="transmembrane region" description="Helical" evidence="7">
    <location>
        <begin position="306"/>
        <end position="326"/>
    </location>
</feature>
<proteinExistence type="inferred from homology"/>
<keyword evidence="4 7" id="KW-0812">Transmembrane</keyword>
<dbReference type="PANTHER" id="PTHR48020">
    <property type="entry name" value="PROTON MYO-INOSITOL COTRANSPORTER"/>
    <property type="match status" value="1"/>
</dbReference>
<dbReference type="PROSITE" id="PS00216">
    <property type="entry name" value="SUGAR_TRANSPORT_1"/>
    <property type="match status" value="1"/>
</dbReference>
<dbReference type="GO" id="GO:0005366">
    <property type="term" value="F:myo-inositol:proton symporter activity"/>
    <property type="evidence" value="ECO:0007669"/>
    <property type="project" value="TreeGrafter"/>
</dbReference>
<dbReference type="PROSITE" id="PS50850">
    <property type="entry name" value="MFS"/>
    <property type="match status" value="1"/>
</dbReference>
<dbReference type="Pfam" id="PF00083">
    <property type="entry name" value="Sugar_tr"/>
    <property type="match status" value="2"/>
</dbReference>
<dbReference type="EMBL" id="JARAKH010000038">
    <property type="protein sequence ID" value="KAK8382803.1"/>
    <property type="molecule type" value="Genomic_DNA"/>
</dbReference>
<comment type="caution">
    <text evidence="9">The sequence shown here is derived from an EMBL/GenBank/DDBJ whole genome shotgun (WGS) entry which is preliminary data.</text>
</comment>
<comment type="similarity">
    <text evidence="2">Belongs to the major facilitator superfamily. Sugar transporter (TC 2.A.1.1) family.</text>
</comment>
<dbReference type="AlphaFoldDB" id="A0AAW0T6G0"/>
<dbReference type="InterPro" id="IPR020846">
    <property type="entry name" value="MFS_dom"/>
</dbReference>
<organism evidence="9 10">
    <name type="scientific">Scylla paramamosain</name>
    <name type="common">Mud crab</name>
    <dbReference type="NCBI Taxonomy" id="85552"/>
    <lineage>
        <taxon>Eukaryota</taxon>
        <taxon>Metazoa</taxon>
        <taxon>Ecdysozoa</taxon>
        <taxon>Arthropoda</taxon>
        <taxon>Crustacea</taxon>
        <taxon>Multicrustacea</taxon>
        <taxon>Malacostraca</taxon>
        <taxon>Eumalacostraca</taxon>
        <taxon>Eucarida</taxon>
        <taxon>Decapoda</taxon>
        <taxon>Pleocyemata</taxon>
        <taxon>Brachyura</taxon>
        <taxon>Eubrachyura</taxon>
        <taxon>Portunoidea</taxon>
        <taxon>Portunidae</taxon>
        <taxon>Portuninae</taxon>
        <taxon>Scylla</taxon>
    </lineage>
</organism>